<evidence type="ECO:0000313" key="2">
    <source>
        <dbReference type="Proteomes" id="UP001140087"/>
    </source>
</evidence>
<keyword evidence="2" id="KW-1185">Reference proteome</keyword>
<accession>A0ACC1KYF9</accession>
<gene>
    <name evidence="1" type="ORF">H4R21_004525</name>
</gene>
<organism evidence="1 2">
    <name type="scientific">Coemansia helicoidea</name>
    <dbReference type="NCBI Taxonomy" id="1286919"/>
    <lineage>
        <taxon>Eukaryota</taxon>
        <taxon>Fungi</taxon>
        <taxon>Fungi incertae sedis</taxon>
        <taxon>Zoopagomycota</taxon>
        <taxon>Kickxellomycotina</taxon>
        <taxon>Kickxellomycetes</taxon>
        <taxon>Kickxellales</taxon>
        <taxon>Kickxellaceae</taxon>
        <taxon>Coemansia</taxon>
    </lineage>
</organism>
<sequence>MAVLVRGMSERGYSALQTMLWRSVVQTVCALAACGALGVRPHRVLFAWAELRWVVARAVFGGAGHLLYYAALGRMPLGPATVLFFTNPLFTALLARWLLGERLLSAQWRLMLASLAGVALVVVRPAALAGFEHSAAGPLCALAGALAVAMAYVSVRLAGSRVHAMVHVVYFGIVGAAGCLALSWLTGEEAWRMPAATLADWAVVLGVGVAAFLAQFLMNWGLQLAAAGPVVMMRSSDVVIGFVVDAAVYHTAPPLASTVGAFIVTACVLLMSL</sequence>
<protein>
    <submittedName>
        <fullName evidence="1">Uncharacterized protein</fullName>
    </submittedName>
</protein>
<reference evidence="1" key="1">
    <citation type="submission" date="2022-07" db="EMBL/GenBank/DDBJ databases">
        <title>Phylogenomic reconstructions and comparative analyses of Kickxellomycotina fungi.</title>
        <authorList>
            <person name="Reynolds N.K."/>
            <person name="Stajich J.E."/>
            <person name="Barry K."/>
            <person name="Grigoriev I.V."/>
            <person name="Crous P."/>
            <person name="Smith M.E."/>
        </authorList>
    </citation>
    <scope>NUCLEOTIDE SEQUENCE</scope>
    <source>
        <strain evidence="1">BCRC 34780</strain>
    </source>
</reference>
<name>A0ACC1KYF9_9FUNG</name>
<evidence type="ECO:0000313" key="1">
    <source>
        <dbReference type="EMBL" id="KAJ2796919.1"/>
    </source>
</evidence>
<dbReference type="Proteomes" id="UP001140087">
    <property type="component" value="Unassembled WGS sequence"/>
</dbReference>
<proteinExistence type="predicted"/>
<dbReference type="EMBL" id="JANBUN010001738">
    <property type="protein sequence ID" value="KAJ2796919.1"/>
    <property type="molecule type" value="Genomic_DNA"/>
</dbReference>
<comment type="caution">
    <text evidence="1">The sequence shown here is derived from an EMBL/GenBank/DDBJ whole genome shotgun (WGS) entry which is preliminary data.</text>
</comment>